<proteinExistence type="predicted"/>
<reference evidence="2" key="1">
    <citation type="submission" date="2022-06" db="EMBL/GenBank/DDBJ databases">
        <title>Genome Sequence of Candolleomyces eurysporus.</title>
        <authorList>
            <person name="Buettner E."/>
        </authorList>
    </citation>
    <scope>NUCLEOTIDE SEQUENCE</scope>
    <source>
        <strain evidence="2">VTCC 930004</strain>
    </source>
</reference>
<dbReference type="AlphaFoldDB" id="A0A9W8MFX9"/>
<dbReference type="EMBL" id="JANBPK010000896">
    <property type="protein sequence ID" value="KAJ2929115.1"/>
    <property type="molecule type" value="Genomic_DNA"/>
</dbReference>
<name>A0A9W8MFX9_9AGAR</name>
<comment type="caution">
    <text evidence="2">The sequence shown here is derived from an EMBL/GenBank/DDBJ whole genome shotgun (WGS) entry which is preliminary data.</text>
</comment>
<evidence type="ECO:0000313" key="1">
    <source>
        <dbReference type="EMBL" id="KAJ2929115.1"/>
    </source>
</evidence>
<sequence length="51" mass="5320">MYPALGSVFNSLKPALAKTTALPTNPAARLKLAQLIVNGNNKLVGLSVELT</sequence>
<dbReference type="Proteomes" id="UP001140091">
    <property type="component" value="Unassembled WGS sequence"/>
</dbReference>
<evidence type="ECO:0000313" key="2">
    <source>
        <dbReference type="EMBL" id="KAJ2930515.1"/>
    </source>
</evidence>
<organism evidence="2 3">
    <name type="scientific">Candolleomyces eurysporus</name>
    <dbReference type="NCBI Taxonomy" id="2828524"/>
    <lineage>
        <taxon>Eukaryota</taxon>
        <taxon>Fungi</taxon>
        <taxon>Dikarya</taxon>
        <taxon>Basidiomycota</taxon>
        <taxon>Agaricomycotina</taxon>
        <taxon>Agaricomycetes</taxon>
        <taxon>Agaricomycetidae</taxon>
        <taxon>Agaricales</taxon>
        <taxon>Agaricineae</taxon>
        <taxon>Psathyrellaceae</taxon>
        <taxon>Candolleomyces</taxon>
    </lineage>
</organism>
<feature type="non-terminal residue" evidence="2">
    <location>
        <position position="51"/>
    </location>
</feature>
<evidence type="ECO:0000313" key="3">
    <source>
        <dbReference type="Proteomes" id="UP001140091"/>
    </source>
</evidence>
<accession>A0A9W8MFX9</accession>
<dbReference type="EMBL" id="JANBPK010000833">
    <property type="protein sequence ID" value="KAJ2930515.1"/>
    <property type="molecule type" value="Genomic_DNA"/>
</dbReference>
<protein>
    <submittedName>
        <fullName evidence="2">Uncharacterized protein</fullName>
    </submittedName>
</protein>
<keyword evidence="3" id="KW-1185">Reference proteome</keyword>
<gene>
    <name evidence="2" type="ORF">H1R20_g6569</name>
    <name evidence="1" type="ORF">H1R20_g7986</name>
</gene>